<evidence type="ECO:0000256" key="7">
    <source>
        <dbReference type="SAM" id="Phobius"/>
    </source>
</evidence>
<organism evidence="8 9">
    <name type="scientific">Archangium minus</name>
    <dbReference type="NCBI Taxonomy" id="83450"/>
    <lineage>
        <taxon>Bacteria</taxon>
        <taxon>Pseudomonadati</taxon>
        <taxon>Myxococcota</taxon>
        <taxon>Myxococcia</taxon>
        <taxon>Myxococcales</taxon>
        <taxon>Cystobacterineae</taxon>
        <taxon>Archangiaceae</taxon>
        <taxon>Archangium</taxon>
    </lineage>
</organism>
<comment type="subcellular location">
    <subcellularLocation>
        <location evidence="1">Cell membrane</location>
        <topology evidence="1">Multi-pass membrane protein</topology>
    </subcellularLocation>
</comment>
<dbReference type="PANTHER" id="PTHR43549:SF3">
    <property type="entry name" value="MULTIDRUG RESISTANCE PROTEIN YPNP-RELATED"/>
    <property type="match status" value="1"/>
</dbReference>
<keyword evidence="5 7" id="KW-1133">Transmembrane helix</keyword>
<dbReference type="InterPro" id="IPR052031">
    <property type="entry name" value="Membrane_Transporter-Flippase"/>
</dbReference>
<dbReference type="NCBIfam" id="TIGR00797">
    <property type="entry name" value="matE"/>
    <property type="match status" value="1"/>
</dbReference>
<feature type="transmembrane region" description="Helical" evidence="7">
    <location>
        <begin position="293"/>
        <end position="315"/>
    </location>
</feature>
<evidence type="ECO:0000256" key="3">
    <source>
        <dbReference type="ARBA" id="ARBA00022475"/>
    </source>
</evidence>
<feature type="transmembrane region" description="Helical" evidence="7">
    <location>
        <begin position="55"/>
        <end position="83"/>
    </location>
</feature>
<dbReference type="RefSeq" id="WP_395807023.1">
    <property type="nucleotide sequence ID" value="NZ_CP043494.1"/>
</dbReference>
<dbReference type="InterPro" id="IPR002528">
    <property type="entry name" value="MATE_fam"/>
</dbReference>
<evidence type="ECO:0000256" key="4">
    <source>
        <dbReference type="ARBA" id="ARBA00022692"/>
    </source>
</evidence>
<evidence type="ECO:0000256" key="1">
    <source>
        <dbReference type="ARBA" id="ARBA00004651"/>
    </source>
</evidence>
<keyword evidence="9" id="KW-1185">Reference proteome</keyword>
<sequence>MSGSSAVARARASLLEDSIPRVLTGLTLPMILGLASTSLFNVVDAYFVGRLGGGALAALGFTFPITLVLTNLAGGLSVAATSVVSRAAGQGDQGRVGRTASHALWSAAALGVVLAGVGLLTLEHFMRLLGVSRELQPLVREYMWVWYGGLPLLLVPMVGSSVLRAMGDARTPAVVLVVSVVINAALDPLLIFGSGPLPGLGLAGAAWAAAVSRAVMLGAFLFTLFSREGLLERSIPRASELRESLRPLLSIAVPATASRLVFPVSMMMLTRLIARHGPEGVAALGVGNRVEGLLMMVIGALSTALIPFIGQNWGAGRKERAWKGMRVAVLFTLGWGAACWVVLLFAAPWVAAWFTPDAAVAAATTSYLRILSLSFGFQGVCMLTSVAFNAVNRPLFSTTLTLVRMFGLYLPLAYAGAWLWGRDGVFIAGSVATLVGGLAALVWCERFFSRAARSAQA</sequence>
<feature type="transmembrane region" description="Helical" evidence="7">
    <location>
        <begin position="142"/>
        <end position="162"/>
    </location>
</feature>
<feature type="transmembrane region" description="Helical" evidence="7">
    <location>
        <begin position="370"/>
        <end position="390"/>
    </location>
</feature>
<evidence type="ECO:0000313" key="9">
    <source>
        <dbReference type="Proteomes" id="UP001611383"/>
    </source>
</evidence>
<feature type="transmembrane region" description="Helical" evidence="7">
    <location>
        <begin position="426"/>
        <end position="444"/>
    </location>
</feature>
<keyword evidence="4 7" id="KW-0812">Transmembrane</keyword>
<evidence type="ECO:0000256" key="6">
    <source>
        <dbReference type="ARBA" id="ARBA00023136"/>
    </source>
</evidence>
<dbReference type="PANTHER" id="PTHR43549">
    <property type="entry name" value="MULTIDRUG RESISTANCE PROTEIN YPNP-RELATED"/>
    <property type="match status" value="1"/>
</dbReference>
<reference evidence="8 9" key="1">
    <citation type="submission" date="2019-08" db="EMBL/GenBank/DDBJ databases">
        <title>Archangium and Cystobacter genomes.</title>
        <authorList>
            <person name="Chen I.-C.K."/>
            <person name="Wielgoss S."/>
        </authorList>
    </citation>
    <scope>NUCLEOTIDE SEQUENCE [LARGE SCALE GENOMIC DNA]</scope>
    <source>
        <strain evidence="8 9">Cbm 6</strain>
    </source>
</reference>
<feature type="transmembrane region" description="Helical" evidence="7">
    <location>
        <begin position="21"/>
        <end position="43"/>
    </location>
</feature>
<evidence type="ECO:0000313" key="8">
    <source>
        <dbReference type="EMBL" id="WNG49293.1"/>
    </source>
</evidence>
<feature type="transmembrane region" description="Helical" evidence="7">
    <location>
        <begin position="402"/>
        <end position="420"/>
    </location>
</feature>
<feature type="transmembrane region" description="Helical" evidence="7">
    <location>
        <begin position="327"/>
        <end position="350"/>
    </location>
</feature>
<dbReference type="PIRSF" id="PIRSF006603">
    <property type="entry name" value="DinF"/>
    <property type="match status" value="1"/>
</dbReference>
<feature type="transmembrane region" description="Helical" evidence="7">
    <location>
        <begin position="247"/>
        <end position="273"/>
    </location>
</feature>
<keyword evidence="3" id="KW-1003">Cell membrane</keyword>
<keyword evidence="6 7" id="KW-0472">Membrane</keyword>
<dbReference type="Proteomes" id="UP001611383">
    <property type="component" value="Chromosome"/>
</dbReference>
<dbReference type="EMBL" id="CP043494">
    <property type="protein sequence ID" value="WNG49293.1"/>
    <property type="molecule type" value="Genomic_DNA"/>
</dbReference>
<proteinExistence type="predicted"/>
<evidence type="ECO:0000256" key="5">
    <source>
        <dbReference type="ARBA" id="ARBA00022989"/>
    </source>
</evidence>
<accession>A0ABY9X1P8</accession>
<protein>
    <submittedName>
        <fullName evidence="8">MATE family efflux transporter</fullName>
    </submittedName>
</protein>
<dbReference type="InterPro" id="IPR048279">
    <property type="entry name" value="MdtK-like"/>
</dbReference>
<feature type="transmembrane region" description="Helical" evidence="7">
    <location>
        <begin position="174"/>
        <end position="193"/>
    </location>
</feature>
<keyword evidence="2" id="KW-0813">Transport</keyword>
<name>A0ABY9X1P8_9BACT</name>
<feature type="transmembrane region" description="Helical" evidence="7">
    <location>
        <begin position="205"/>
        <end position="226"/>
    </location>
</feature>
<evidence type="ECO:0000256" key="2">
    <source>
        <dbReference type="ARBA" id="ARBA00022448"/>
    </source>
</evidence>
<feature type="transmembrane region" description="Helical" evidence="7">
    <location>
        <begin position="103"/>
        <end position="122"/>
    </location>
</feature>
<dbReference type="Pfam" id="PF01554">
    <property type="entry name" value="MatE"/>
    <property type="match status" value="2"/>
</dbReference>
<gene>
    <name evidence="8" type="ORF">F0U60_38110</name>
</gene>